<dbReference type="Proteomes" id="UP000007129">
    <property type="component" value="Unassembled WGS sequence"/>
</dbReference>
<feature type="region of interest" description="Disordered" evidence="1">
    <location>
        <begin position="196"/>
        <end position="233"/>
    </location>
</feature>
<dbReference type="InParanoid" id="K2RFZ4"/>
<dbReference type="HOGENOM" id="CLU_689013_0_0_1"/>
<evidence type="ECO:0000313" key="3">
    <source>
        <dbReference type="Proteomes" id="UP000007129"/>
    </source>
</evidence>
<dbReference type="OrthoDB" id="3937833at2759"/>
<proteinExistence type="predicted"/>
<name>K2RFZ4_MACPH</name>
<evidence type="ECO:0000256" key="1">
    <source>
        <dbReference type="SAM" id="MobiDB-lite"/>
    </source>
</evidence>
<comment type="caution">
    <text evidence="2">The sequence shown here is derived from an EMBL/GenBank/DDBJ whole genome shotgun (WGS) entry which is preliminary data.</text>
</comment>
<organism evidence="2 3">
    <name type="scientific">Macrophomina phaseolina (strain MS6)</name>
    <name type="common">Charcoal rot fungus</name>
    <dbReference type="NCBI Taxonomy" id="1126212"/>
    <lineage>
        <taxon>Eukaryota</taxon>
        <taxon>Fungi</taxon>
        <taxon>Dikarya</taxon>
        <taxon>Ascomycota</taxon>
        <taxon>Pezizomycotina</taxon>
        <taxon>Dothideomycetes</taxon>
        <taxon>Dothideomycetes incertae sedis</taxon>
        <taxon>Botryosphaeriales</taxon>
        <taxon>Botryosphaeriaceae</taxon>
        <taxon>Macrophomina</taxon>
    </lineage>
</organism>
<sequence>MPVRVHLSAIPAVVVGRCPESYAVEHTGNLACTMSLDISDSAAVMRLRAPLQLKNLPRQKPSLFAFISPDSLERIEEESRLPDNVTSALRSAAVGLRFQMRKPVVVVLPSTVPQGPLVPKNQEVGRVLSSIQSLAQITDFAVYFPSSKLSKSVLESICAIDWSQDWPAVPSSHDLKTLYSGQGARVVSVEELSLTASHEQTSPPSYDELALSSPPRQPSKKRRAERSPLRAPDDDRIREVAAHLFAECKESFRQEIQQELLSDVAFRERLANELRGTLREEMNEVAGQRMRQDKAQMEPLVKEIQENMKRTVDRSLHELKDNLLVELDERLNPVEEEIRTVGEYVHDGLFADVSDCVDVRLDDQMLSAKDELSSYVEDQIKQAEDRIRSDIDGMPFTLSL</sequence>
<dbReference type="EMBL" id="AHHD01000825">
    <property type="protein sequence ID" value="EKG09004.1"/>
    <property type="molecule type" value="Genomic_DNA"/>
</dbReference>
<dbReference type="AlphaFoldDB" id="K2RFZ4"/>
<reference evidence="2 3" key="1">
    <citation type="journal article" date="2012" name="BMC Genomics">
        <title>Tools to kill: Genome of one of the most destructive plant pathogenic fungi Macrophomina phaseolina.</title>
        <authorList>
            <person name="Islam M.S."/>
            <person name="Haque M.S."/>
            <person name="Islam M.M."/>
            <person name="Emdad E.M."/>
            <person name="Halim A."/>
            <person name="Hossen Q.M.M."/>
            <person name="Hossain M.Z."/>
            <person name="Ahmed B."/>
            <person name="Rahim S."/>
            <person name="Rahman M.S."/>
            <person name="Alam M.M."/>
            <person name="Hou S."/>
            <person name="Wan X."/>
            <person name="Saito J.A."/>
            <person name="Alam M."/>
        </authorList>
    </citation>
    <scope>NUCLEOTIDE SEQUENCE [LARGE SCALE GENOMIC DNA]</scope>
    <source>
        <strain evidence="2 3">MS6</strain>
    </source>
</reference>
<accession>K2RFZ4</accession>
<dbReference type="VEuPathDB" id="FungiDB:MPH_14025"/>
<evidence type="ECO:0000313" key="2">
    <source>
        <dbReference type="EMBL" id="EKG09004.1"/>
    </source>
</evidence>
<gene>
    <name evidence="2" type="ORF">MPH_14025</name>
</gene>
<protein>
    <submittedName>
        <fullName evidence="2">Uncharacterized protein</fullName>
    </submittedName>
</protein>